<dbReference type="EMBL" id="CP036281">
    <property type="protein sequence ID" value="QDU80750.1"/>
    <property type="molecule type" value="Genomic_DNA"/>
</dbReference>
<keyword evidence="3" id="KW-1185">Reference proteome</keyword>
<organism evidence="2 3">
    <name type="scientific">Polystyrenella longa</name>
    <dbReference type="NCBI Taxonomy" id="2528007"/>
    <lineage>
        <taxon>Bacteria</taxon>
        <taxon>Pseudomonadati</taxon>
        <taxon>Planctomycetota</taxon>
        <taxon>Planctomycetia</taxon>
        <taxon>Planctomycetales</taxon>
        <taxon>Planctomycetaceae</taxon>
        <taxon>Polystyrenella</taxon>
    </lineage>
</organism>
<dbReference type="RefSeq" id="WP_144995993.1">
    <property type="nucleotide sequence ID" value="NZ_CP036281.1"/>
</dbReference>
<dbReference type="KEGG" id="plon:Pla110_24830"/>
<keyword evidence="1" id="KW-0472">Membrane</keyword>
<proteinExistence type="predicted"/>
<evidence type="ECO:0000256" key="1">
    <source>
        <dbReference type="SAM" id="Phobius"/>
    </source>
</evidence>
<gene>
    <name evidence="2" type="ORF">Pla110_24830</name>
</gene>
<evidence type="ECO:0000313" key="3">
    <source>
        <dbReference type="Proteomes" id="UP000317178"/>
    </source>
</evidence>
<keyword evidence="1" id="KW-1133">Transmembrane helix</keyword>
<keyword evidence="1" id="KW-0812">Transmembrane</keyword>
<protein>
    <submittedName>
        <fullName evidence="2">Uncharacterized protein</fullName>
    </submittedName>
</protein>
<accession>A0A518CNE6</accession>
<reference evidence="2 3" key="1">
    <citation type="submission" date="2019-02" db="EMBL/GenBank/DDBJ databases">
        <title>Deep-cultivation of Planctomycetes and their phenomic and genomic characterization uncovers novel biology.</title>
        <authorList>
            <person name="Wiegand S."/>
            <person name="Jogler M."/>
            <person name="Boedeker C."/>
            <person name="Pinto D."/>
            <person name="Vollmers J."/>
            <person name="Rivas-Marin E."/>
            <person name="Kohn T."/>
            <person name="Peeters S.H."/>
            <person name="Heuer A."/>
            <person name="Rast P."/>
            <person name="Oberbeckmann S."/>
            <person name="Bunk B."/>
            <person name="Jeske O."/>
            <person name="Meyerdierks A."/>
            <person name="Storesund J.E."/>
            <person name="Kallscheuer N."/>
            <person name="Luecker S."/>
            <person name="Lage O.M."/>
            <person name="Pohl T."/>
            <person name="Merkel B.J."/>
            <person name="Hornburger P."/>
            <person name="Mueller R.-W."/>
            <person name="Bruemmer F."/>
            <person name="Labrenz M."/>
            <person name="Spormann A.M."/>
            <person name="Op den Camp H."/>
            <person name="Overmann J."/>
            <person name="Amann R."/>
            <person name="Jetten M.S.M."/>
            <person name="Mascher T."/>
            <person name="Medema M.H."/>
            <person name="Devos D.P."/>
            <person name="Kaster A.-K."/>
            <person name="Ovreas L."/>
            <person name="Rohde M."/>
            <person name="Galperin M.Y."/>
            <person name="Jogler C."/>
        </authorList>
    </citation>
    <scope>NUCLEOTIDE SEQUENCE [LARGE SCALE GENOMIC DNA]</scope>
    <source>
        <strain evidence="2 3">Pla110</strain>
    </source>
</reference>
<sequence length="130" mass="14338">MFDPAPNEDSAPLGPAIHRARLDKLSIFEVSESELETLERGSPDSLFLNLAIFVLSVAISFSIALGTTTITSDRVFIIFVIVTVIGYLAGATFGFLWWRSYRSVKSVAKQIRNRLSPEGVRATSETKNET</sequence>
<feature type="transmembrane region" description="Helical" evidence="1">
    <location>
        <begin position="76"/>
        <end position="98"/>
    </location>
</feature>
<dbReference type="AlphaFoldDB" id="A0A518CNE6"/>
<name>A0A518CNE6_9PLAN</name>
<feature type="transmembrane region" description="Helical" evidence="1">
    <location>
        <begin position="46"/>
        <end position="70"/>
    </location>
</feature>
<evidence type="ECO:0000313" key="2">
    <source>
        <dbReference type="EMBL" id="QDU80750.1"/>
    </source>
</evidence>
<dbReference type="OrthoDB" id="9896191at2"/>
<dbReference type="Proteomes" id="UP000317178">
    <property type="component" value="Chromosome"/>
</dbReference>